<reference evidence="9 10" key="1">
    <citation type="submission" date="2020-04" db="EMBL/GenBank/DDBJ databases">
        <authorList>
            <person name="De Canck E."/>
        </authorList>
    </citation>
    <scope>NUCLEOTIDE SEQUENCE [LARGE SCALE GENOMIC DNA]</scope>
    <source>
        <strain evidence="9 10">LMG 1861</strain>
    </source>
</reference>
<evidence type="ECO:0000256" key="4">
    <source>
        <dbReference type="ARBA" id="ARBA00022982"/>
    </source>
</evidence>
<evidence type="ECO:0000256" key="7">
    <source>
        <dbReference type="SAM" id="SignalP"/>
    </source>
</evidence>
<evidence type="ECO:0000256" key="6">
    <source>
        <dbReference type="PROSITE-ProRule" id="PRU00433"/>
    </source>
</evidence>
<keyword evidence="4" id="KW-0249">Electron transport</keyword>
<dbReference type="SUPFAM" id="SSF46626">
    <property type="entry name" value="Cytochrome c"/>
    <property type="match status" value="1"/>
</dbReference>
<accession>A0A6S7C1C1</accession>
<dbReference type="GO" id="GO:0020037">
    <property type="term" value="F:heme binding"/>
    <property type="evidence" value="ECO:0007669"/>
    <property type="project" value="InterPro"/>
</dbReference>
<organism evidence="9 10">
    <name type="scientific">Achromobacter piechaudii</name>
    <dbReference type="NCBI Taxonomy" id="72556"/>
    <lineage>
        <taxon>Bacteria</taxon>
        <taxon>Pseudomonadati</taxon>
        <taxon>Pseudomonadota</taxon>
        <taxon>Betaproteobacteria</taxon>
        <taxon>Burkholderiales</taxon>
        <taxon>Alcaligenaceae</taxon>
        <taxon>Achromobacter</taxon>
    </lineage>
</organism>
<dbReference type="GO" id="GO:0046872">
    <property type="term" value="F:metal ion binding"/>
    <property type="evidence" value="ECO:0007669"/>
    <property type="project" value="UniProtKB-KW"/>
</dbReference>
<evidence type="ECO:0000256" key="3">
    <source>
        <dbReference type="ARBA" id="ARBA00022723"/>
    </source>
</evidence>
<dbReference type="PROSITE" id="PS51007">
    <property type="entry name" value="CYTC"/>
    <property type="match status" value="1"/>
</dbReference>
<gene>
    <name evidence="9" type="ORF">LMG1861_00557</name>
</gene>
<dbReference type="Gene3D" id="1.10.760.10">
    <property type="entry name" value="Cytochrome c-like domain"/>
    <property type="match status" value="1"/>
</dbReference>
<protein>
    <recommendedName>
        <fullName evidence="8">Cytochrome c domain-containing protein</fullName>
    </recommendedName>
</protein>
<evidence type="ECO:0000313" key="9">
    <source>
        <dbReference type="EMBL" id="CAB3826975.1"/>
    </source>
</evidence>
<evidence type="ECO:0000313" key="10">
    <source>
        <dbReference type="Proteomes" id="UP000494105"/>
    </source>
</evidence>
<dbReference type="AlphaFoldDB" id="A0A6S7C1C1"/>
<dbReference type="GO" id="GO:0009055">
    <property type="term" value="F:electron transfer activity"/>
    <property type="evidence" value="ECO:0007669"/>
    <property type="project" value="InterPro"/>
</dbReference>
<feature type="signal peptide" evidence="7">
    <location>
        <begin position="1"/>
        <end position="45"/>
    </location>
</feature>
<proteinExistence type="predicted"/>
<dbReference type="EMBL" id="CADILD010000001">
    <property type="protein sequence ID" value="CAB3826975.1"/>
    <property type="molecule type" value="Genomic_DNA"/>
</dbReference>
<evidence type="ECO:0000259" key="8">
    <source>
        <dbReference type="PROSITE" id="PS51007"/>
    </source>
</evidence>
<evidence type="ECO:0000256" key="2">
    <source>
        <dbReference type="ARBA" id="ARBA00022617"/>
    </source>
</evidence>
<sequence>MAVSMQTCTWLFAGPGRMMRRGLTRPGLTLTVAAVLSLASALACAADPADAEAGRALFLKGTTPACVICHTLADAGSTGTIGPNLDELKPDANRVAQAVRNGIGVMPAFEALSDEQVQALAKYVSGAVR</sequence>
<dbReference type="Pfam" id="PF13442">
    <property type="entry name" value="Cytochrome_CBB3"/>
    <property type="match status" value="1"/>
</dbReference>
<feature type="domain" description="Cytochrome c" evidence="8">
    <location>
        <begin position="49"/>
        <end position="128"/>
    </location>
</feature>
<keyword evidence="5 6" id="KW-0408">Iron</keyword>
<evidence type="ECO:0000256" key="5">
    <source>
        <dbReference type="ARBA" id="ARBA00023004"/>
    </source>
</evidence>
<dbReference type="PANTHER" id="PTHR37823:SF1">
    <property type="entry name" value="CYTOCHROME C-553-LIKE"/>
    <property type="match status" value="1"/>
</dbReference>
<dbReference type="InterPro" id="IPR036909">
    <property type="entry name" value="Cyt_c-like_dom_sf"/>
</dbReference>
<evidence type="ECO:0000256" key="1">
    <source>
        <dbReference type="ARBA" id="ARBA00022448"/>
    </source>
</evidence>
<dbReference type="Proteomes" id="UP000494105">
    <property type="component" value="Unassembled WGS sequence"/>
</dbReference>
<dbReference type="PANTHER" id="PTHR37823">
    <property type="entry name" value="CYTOCHROME C-553-LIKE"/>
    <property type="match status" value="1"/>
</dbReference>
<dbReference type="InterPro" id="IPR009056">
    <property type="entry name" value="Cyt_c-like_dom"/>
</dbReference>
<keyword evidence="1" id="KW-0813">Transport</keyword>
<feature type="chain" id="PRO_5028831961" description="Cytochrome c domain-containing protein" evidence="7">
    <location>
        <begin position="46"/>
        <end position="129"/>
    </location>
</feature>
<keyword evidence="2 6" id="KW-0349">Heme</keyword>
<dbReference type="InterPro" id="IPR051811">
    <property type="entry name" value="Cytochrome_c550/c551-like"/>
</dbReference>
<keyword evidence="3 6" id="KW-0479">Metal-binding</keyword>
<name>A0A6S7C1C1_9BURK</name>
<keyword evidence="7" id="KW-0732">Signal</keyword>